<name>A0A2U9CZ43_SCOMX</name>
<reference evidence="1 2" key="1">
    <citation type="submission" date="2017-12" db="EMBL/GenBank/DDBJ databases">
        <title>Integrating genomic resources of turbot (Scophthalmus maximus) in depth evaluation of genetic and physical mapping variation across individuals.</title>
        <authorList>
            <person name="Martinez P."/>
        </authorList>
    </citation>
    <scope>NUCLEOTIDE SEQUENCE [LARGE SCALE GENOMIC DNA]</scope>
</reference>
<accession>A0A2U9CZ43</accession>
<organism evidence="1 2">
    <name type="scientific">Scophthalmus maximus</name>
    <name type="common">Turbot</name>
    <name type="synonym">Psetta maxima</name>
    <dbReference type="NCBI Taxonomy" id="52904"/>
    <lineage>
        <taxon>Eukaryota</taxon>
        <taxon>Metazoa</taxon>
        <taxon>Chordata</taxon>
        <taxon>Craniata</taxon>
        <taxon>Vertebrata</taxon>
        <taxon>Euteleostomi</taxon>
        <taxon>Actinopterygii</taxon>
        <taxon>Neopterygii</taxon>
        <taxon>Teleostei</taxon>
        <taxon>Neoteleostei</taxon>
        <taxon>Acanthomorphata</taxon>
        <taxon>Carangaria</taxon>
        <taxon>Pleuronectiformes</taxon>
        <taxon>Pleuronectoidei</taxon>
        <taxon>Scophthalmidae</taxon>
        <taxon>Scophthalmus</taxon>
    </lineage>
</organism>
<sequence>MEKYDEEEKLIVRVEAGERGHIVLWKRNTAQISAEADSPLTGIRGATGEGSSIIAIEDIFSLRLDSMRKVEFVWPLACLISESSIPNSRRENEKESTVADF</sequence>
<proteinExistence type="predicted"/>
<evidence type="ECO:0000313" key="2">
    <source>
        <dbReference type="Proteomes" id="UP000246464"/>
    </source>
</evidence>
<evidence type="ECO:0000313" key="1">
    <source>
        <dbReference type="EMBL" id="AWP21777.1"/>
    </source>
</evidence>
<keyword evidence="2" id="KW-1185">Reference proteome</keyword>
<gene>
    <name evidence="1" type="ORF">SMAX5B_015585</name>
</gene>
<dbReference type="AlphaFoldDB" id="A0A2U9CZ43"/>
<dbReference type="Proteomes" id="UP000246464">
    <property type="component" value="Chromosome 22"/>
</dbReference>
<dbReference type="EMBL" id="CP026264">
    <property type="protein sequence ID" value="AWP21777.1"/>
    <property type="molecule type" value="Genomic_DNA"/>
</dbReference>
<protein>
    <submittedName>
        <fullName evidence="1">Uncharacterized protein</fullName>
    </submittedName>
</protein>